<dbReference type="Pfam" id="PF02311">
    <property type="entry name" value="AraC_binding"/>
    <property type="match status" value="1"/>
</dbReference>
<dbReference type="Gene3D" id="1.10.10.60">
    <property type="entry name" value="Homeodomain-like"/>
    <property type="match status" value="2"/>
</dbReference>
<dbReference type="Pfam" id="PF12833">
    <property type="entry name" value="HTH_18"/>
    <property type="match status" value="1"/>
</dbReference>
<dbReference type="EMBL" id="BMFV01000022">
    <property type="protein sequence ID" value="GGH84647.1"/>
    <property type="molecule type" value="Genomic_DNA"/>
</dbReference>
<dbReference type="InterPro" id="IPR014710">
    <property type="entry name" value="RmlC-like_jellyroll"/>
</dbReference>
<dbReference type="InterPro" id="IPR037923">
    <property type="entry name" value="HTH-like"/>
</dbReference>
<dbReference type="SUPFAM" id="SSF51215">
    <property type="entry name" value="Regulatory protein AraC"/>
    <property type="match status" value="1"/>
</dbReference>
<evidence type="ECO:0000313" key="5">
    <source>
        <dbReference type="EMBL" id="GGH84647.1"/>
    </source>
</evidence>
<dbReference type="InterPro" id="IPR003313">
    <property type="entry name" value="AraC-bd"/>
</dbReference>
<organism evidence="5 6">
    <name type="scientific">Pullulanibacillus pueri</name>
    <dbReference type="NCBI Taxonomy" id="1437324"/>
    <lineage>
        <taxon>Bacteria</taxon>
        <taxon>Bacillati</taxon>
        <taxon>Bacillota</taxon>
        <taxon>Bacilli</taxon>
        <taxon>Bacillales</taxon>
        <taxon>Sporolactobacillaceae</taxon>
        <taxon>Pullulanibacillus</taxon>
    </lineage>
</organism>
<dbReference type="SMART" id="SM00342">
    <property type="entry name" value="HTH_ARAC"/>
    <property type="match status" value="1"/>
</dbReference>
<keyword evidence="6" id="KW-1185">Reference proteome</keyword>
<gene>
    <name evidence="5" type="ORF">GCM10007096_28210</name>
</gene>
<dbReference type="PANTHER" id="PTHR43280:SF28">
    <property type="entry name" value="HTH-TYPE TRANSCRIPTIONAL ACTIVATOR RHAS"/>
    <property type="match status" value="1"/>
</dbReference>
<evidence type="ECO:0000259" key="4">
    <source>
        <dbReference type="PROSITE" id="PS01124"/>
    </source>
</evidence>
<keyword evidence="2" id="KW-0238">DNA-binding</keyword>
<feature type="domain" description="HTH araC/xylS-type" evidence="4">
    <location>
        <begin position="186"/>
        <end position="283"/>
    </location>
</feature>
<dbReference type="PROSITE" id="PS01124">
    <property type="entry name" value="HTH_ARAC_FAMILY_2"/>
    <property type="match status" value="1"/>
</dbReference>
<dbReference type="RefSeq" id="WP_188498020.1">
    <property type="nucleotide sequence ID" value="NZ_BMFV01000022.1"/>
</dbReference>
<keyword evidence="3" id="KW-0804">Transcription</keyword>
<dbReference type="PANTHER" id="PTHR43280">
    <property type="entry name" value="ARAC-FAMILY TRANSCRIPTIONAL REGULATOR"/>
    <property type="match status" value="1"/>
</dbReference>
<dbReference type="Proteomes" id="UP000656813">
    <property type="component" value="Unassembled WGS sequence"/>
</dbReference>
<dbReference type="AlphaFoldDB" id="A0A8J2ZY56"/>
<evidence type="ECO:0000256" key="3">
    <source>
        <dbReference type="ARBA" id="ARBA00023163"/>
    </source>
</evidence>
<protein>
    <submittedName>
        <fullName evidence="5">AraC family transcriptional regulator</fullName>
    </submittedName>
</protein>
<dbReference type="SUPFAM" id="SSF46689">
    <property type="entry name" value="Homeodomain-like"/>
    <property type="match status" value="2"/>
</dbReference>
<dbReference type="InterPro" id="IPR020449">
    <property type="entry name" value="Tscrpt_reg_AraC-type_HTH"/>
</dbReference>
<keyword evidence="1" id="KW-0805">Transcription regulation</keyword>
<accession>A0A8J2ZY56</accession>
<sequence>MESANDYLPWPSTEEQIKVLPWQGESSVSDHKHDFVEIAFILKGSCIHTYQDSNVRLIPGDVFTITPHQNHAYTIDSPMVIYNCMFYPQALGEDWLRLQTISSLHDMFVAERFSHMQEILHLAPSQINDILVILDRMHKESKQLNPDFGLIQKSNLTLLLCTLGRARDWQEQEENTIYNRKRELVALALEYMEQHLQGDLSVDEIASHIYLSPGHFRKVFKETMGLSPINYINKLRISNACQLLKEDRSISEIAERVGIQDHTYFSRLFKKLVGQTPSDYRRHAICTHP</sequence>
<dbReference type="InterPro" id="IPR018062">
    <property type="entry name" value="HTH_AraC-typ_CS"/>
</dbReference>
<name>A0A8J2ZY56_9BACL</name>
<proteinExistence type="predicted"/>
<dbReference type="GO" id="GO:0003700">
    <property type="term" value="F:DNA-binding transcription factor activity"/>
    <property type="evidence" value="ECO:0007669"/>
    <property type="project" value="InterPro"/>
</dbReference>
<reference evidence="5" key="2">
    <citation type="submission" date="2020-09" db="EMBL/GenBank/DDBJ databases">
        <authorList>
            <person name="Sun Q."/>
            <person name="Zhou Y."/>
        </authorList>
    </citation>
    <scope>NUCLEOTIDE SEQUENCE</scope>
    <source>
        <strain evidence="5">CGMCC 1.12777</strain>
    </source>
</reference>
<dbReference type="InterPro" id="IPR018060">
    <property type="entry name" value="HTH_AraC"/>
</dbReference>
<evidence type="ECO:0000256" key="1">
    <source>
        <dbReference type="ARBA" id="ARBA00023015"/>
    </source>
</evidence>
<evidence type="ECO:0000256" key="2">
    <source>
        <dbReference type="ARBA" id="ARBA00023125"/>
    </source>
</evidence>
<dbReference type="GO" id="GO:0043565">
    <property type="term" value="F:sequence-specific DNA binding"/>
    <property type="evidence" value="ECO:0007669"/>
    <property type="project" value="InterPro"/>
</dbReference>
<dbReference type="InterPro" id="IPR009057">
    <property type="entry name" value="Homeodomain-like_sf"/>
</dbReference>
<dbReference type="PROSITE" id="PS00041">
    <property type="entry name" value="HTH_ARAC_FAMILY_1"/>
    <property type="match status" value="1"/>
</dbReference>
<reference evidence="5" key="1">
    <citation type="journal article" date="2014" name="Int. J. Syst. Evol. Microbiol.">
        <title>Complete genome sequence of Corynebacterium casei LMG S-19264T (=DSM 44701T), isolated from a smear-ripened cheese.</title>
        <authorList>
            <consortium name="US DOE Joint Genome Institute (JGI-PGF)"/>
            <person name="Walter F."/>
            <person name="Albersmeier A."/>
            <person name="Kalinowski J."/>
            <person name="Ruckert C."/>
        </authorList>
    </citation>
    <scope>NUCLEOTIDE SEQUENCE</scope>
    <source>
        <strain evidence="5">CGMCC 1.12777</strain>
    </source>
</reference>
<comment type="caution">
    <text evidence="5">The sequence shown here is derived from an EMBL/GenBank/DDBJ whole genome shotgun (WGS) entry which is preliminary data.</text>
</comment>
<dbReference type="PRINTS" id="PR00032">
    <property type="entry name" value="HTHARAC"/>
</dbReference>
<evidence type="ECO:0000313" key="6">
    <source>
        <dbReference type="Proteomes" id="UP000656813"/>
    </source>
</evidence>
<dbReference type="Gene3D" id="2.60.120.10">
    <property type="entry name" value="Jelly Rolls"/>
    <property type="match status" value="1"/>
</dbReference>